<dbReference type="RefSeq" id="WP_153420563.1">
    <property type="nucleotide sequence ID" value="NZ_WFLM01000003.1"/>
</dbReference>
<keyword evidence="2" id="KW-1185">Reference proteome</keyword>
<evidence type="ECO:0000313" key="1">
    <source>
        <dbReference type="EMBL" id="KAB8039164.1"/>
    </source>
</evidence>
<accession>A0A6N6VVC2</accession>
<comment type="caution">
    <text evidence="1">The sequence shown here is derived from an EMBL/GenBank/DDBJ whole genome shotgun (WGS) entry which is preliminary data.</text>
</comment>
<dbReference type="Proteomes" id="UP000437748">
    <property type="component" value="Unassembled WGS sequence"/>
</dbReference>
<dbReference type="EMBL" id="WFLM01000003">
    <property type="protein sequence ID" value="KAB8039164.1"/>
    <property type="molecule type" value="Genomic_DNA"/>
</dbReference>
<reference evidence="1 2" key="1">
    <citation type="submission" date="2019-10" db="EMBL/GenBank/DDBJ databases">
        <title>New species of Slilvanegrellaceae.</title>
        <authorList>
            <person name="Pitt A."/>
            <person name="Hahn M.W."/>
        </authorList>
    </citation>
    <scope>NUCLEOTIDE SEQUENCE [LARGE SCALE GENOMIC DNA]</scope>
    <source>
        <strain evidence="1 2">SP-Ram-0.45-NSY-1</strain>
    </source>
</reference>
<gene>
    <name evidence="1" type="ORF">GCL60_09925</name>
</gene>
<dbReference type="AlphaFoldDB" id="A0A6N6VVC2"/>
<organism evidence="1 2">
    <name type="scientific">Silvanigrella paludirubra</name>
    <dbReference type="NCBI Taxonomy" id="2499159"/>
    <lineage>
        <taxon>Bacteria</taxon>
        <taxon>Pseudomonadati</taxon>
        <taxon>Bdellovibrionota</taxon>
        <taxon>Oligoflexia</taxon>
        <taxon>Silvanigrellales</taxon>
        <taxon>Silvanigrellaceae</taxon>
        <taxon>Silvanigrella</taxon>
    </lineage>
</organism>
<evidence type="ECO:0000313" key="2">
    <source>
        <dbReference type="Proteomes" id="UP000437748"/>
    </source>
</evidence>
<protein>
    <submittedName>
        <fullName evidence="1">Uncharacterized protein</fullName>
    </submittedName>
</protein>
<name>A0A6N6VVC2_9BACT</name>
<proteinExistence type="predicted"/>
<sequence length="104" mass="12456">MSDIMYENELKTYEHLNKEAQILITKMSYDEKKETFDRLDFENWFGNPFDEDIEKCALYNSLKDFFGGSPICNRMDSEVLIRKLSYSEGQTETEKRCNYECIYN</sequence>